<dbReference type="RefSeq" id="WP_308456660.1">
    <property type="nucleotide sequence ID" value="NZ_JAJEQM010000012.1"/>
</dbReference>
<feature type="transmembrane region" description="Helical" evidence="1">
    <location>
        <begin position="90"/>
        <end position="111"/>
    </location>
</feature>
<organism evidence="3 4">
    <name type="scientific">Hominilimicola fabiformis</name>
    <dbReference type="NCBI Taxonomy" id="2885356"/>
    <lineage>
        <taxon>Bacteria</taxon>
        <taxon>Bacillati</taxon>
        <taxon>Bacillota</taxon>
        <taxon>Clostridia</taxon>
        <taxon>Eubacteriales</taxon>
        <taxon>Oscillospiraceae</taxon>
        <taxon>Hominilimicola</taxon>
    </lineage>
</organism>
<keyword evidence="1" id="KW-1133">Transmembrane helix</keyword>
<reference evidence="3 4" key="1">
    <citation type="submission" date="2021-10" db="EMBL/GenBank/DDBJ databases">
        <title>Anaerobic single-cell dispensing facilitates the cultivation of human gut bacteria.</title>
        <authorList>
            <person name="Afrizal A."/>
        </authorList>
    </citation>
    <scope>NUCLEOTIDE SEQUENCE [LARGE SCALE GENOMIC DNA]</scope>
    <source>
        <strain evidence="3 4">CLA-AA-H232</strain>
    </source>
</reference>
<feature type="domain" description="Zinc-ribbon" evidence="2">
    <location>
        <begin position="25"/>
        <end position="45"/>
    </location>
</feature>
<evidence type="ECO:0000259" key="2">
    <source>
        <dbReference type="Pfam" id="PF13240"/>
    </source>
</evidence>
<sequence>MENQTENTNVTSENQQQFEPLHKSFCRECGTMISEKADICPNCGATQHRAKVIDDTPSAGLKVLSFFIPLVGLILFVVQSKDTPISAKEYGKWALIGFCTGIVLSIVWYFVVLASVSSMFKAFSF</sequence>
<evidence type="ECO:0000313" key="3">
    <source>
        <dbReference type="EMBL" id="MCC2211021.1"/>
    </source>
</evidence>
<name>A0AAE3DZ01_9FIRM</name>
<protein>
    <submittedName>
        <fullName evidence="3">Zinc ribbon domain-containing protein</fullName>
    </submittedName>
</protein>
<gene>
    <name evidence="3" type="ORF">LKE05_09500</name>
</gene>
<feature type="transmembrane region" description="Helical" evidence="1">
    <location>
        <begin position="59"/>
        <end position="78"/>
    </location>
</feature>
<proteinExistence type="predicted"/>
<keyword evidence="4" id="KW-1185">Reference proteome</keyword>
<evidence type="ECO:0000256" key="1">
    <source>
        <dbReference type="SAM" id="Phobius"/>
    </source>
</evidence>
<keyword evidence="1" id="KW-0472">Membrane</keyword>
<dbReference type="EMBL" id="JAJEQM010000012">
    <property type="protein sequence ID" value="MCC2211021.1"/>
    <property type="molecule type" value="Genomic_DNA"/>
</dbReference>
<keyword evidence="1" id="KW-0812">Transmembrane</keyword>
<dbReference type="Gene3D" id="4.10.1060.50">
    <property type="match status" value="1"/>
</dbReference>
<comment type="caution">
    <text evidence="3">The sequence shown here is derived from an EMBL/GenBank/DDBJ whole genome shotgun (WGS) entry which is preliminary data.</text>
</comment>
<dbReference type="InterPro" id="IPR038587">
    <property type="entry name" value="Ribosomal_eL40_sf"/>
</dbReference>
<dbReference type="AlphaFoldDB" id="A0AAE3DZ01"/>
<dbReference type="InterPro" id="IPR026870">
    <property type="entry name" value="Zinc_ribbon_dom"/>
</dbReference>
<evidence type="ECO:0000313" key="4">
    <source>
        <dbReference type="Proteomes" id="UP001198242"/>
    </source>
</evidence>
<dbReference type="Pfam" id="PF13240">
    <property type="entry name" value="Zn_Ribbon_1"/>
    <property type="match status" value="1"/>
</dbReference>
<dbReference type="Proteomes" id="UP001198242">
    <property type="component" value="Unassembled WGS sequence"/>
</dbReference>
<accession>A0AAE3DZ01</accession>